<gene>
    <name evidence="6" type="ORF">QEZ41_06235</name>
</gene>
<dbReference type="NCBIfam" id="NF002007">
    <property type="entry name" value="PRK00808.1"/>
    <property type="match status" value="1"/>
</dbReference>
<proteinExistence type="inferred from homology"/>
<keyword evidence="7" id="KW-1185">Reference proteome</keyword>
<dbReference type="SUPFAM" id="SSF47188">
    <property type="entry name" value="Hemerythrin-like"/>
    <property type="match status" value="1"/>
</dbReference>
<organism evidence="6 7">
    <name type="scientific">Thiopseudomonas acetoxidans</name>
    <dbReference type="NCBI Taxonomy" id="3041622"/>
    <lineage>
        <taxon>Bacteria</taxon>
        <taxon>Pseudomonadati</taxon>
        <taxon>Pseudomonadota</taxon>
        <taxon>Gammaproteobacteria</taxon>
        <taxon>Pseudomonadales</taxon>
        <taxon>Pseudomonadaceae</taxon>
        <taxon>Thiopseudomonas</taxon>
    </lineage>
</organism>
<dbReference type="PROSITE" id="PS00550">
    <property type="entry name" value="HEMERYTHRINS"/>
    <property type="match status" value="1"/>
</dbReference>
<dbReference type="NCBIfam" id="NF033749">
    <property type="entry name" value="bact_hemeryth"/>
    <property type="match status" value="1"/>
</dbReference>
<dbReference type="EMBL" id="JAUCDY010000006">
    <property type="protein sequence ID" value="MDM7857876.1"/>
    <property type="molecule type" value="Genomic_DNA"/>
</dbReference>
<dbReference type="Gene3D" id="1.20.120.50">
    <property type="entry name" value="Hemerythrin-like"/>
    <property type="match status" value="1"/>
</dbReference>
<dbReference type="PANTHER" id="PTHR37164:SF1">
    <property type="entry name" value="BACTERIOHEMERYTHRIN"/>
    <property type="match status" value="1"/>
</dbReference>
<protein>
    <submittedName>
        <fullName evidence="6">Bacteriohemerythrin</fullName>
    </submittedName>
</protein>
<reference evidence="6 7" key="1">
    <citation type="submission" date="2023-06" db="EMBL/GenBank/DDBJ databases">
        <title>Thiopseudomonas sp. CY1220 draft genome sequence.</title>
        <authorList>
            <person name="Zhao G."/>
            <person name="An M."/>
        </authorList>
    </citation>
    <scope>NUCLEOTIDE SEQUENCE [LARGE SCALE GENOMIC DNA]</scope>
    <source>
        <strain evidence="6 7">CY1220</strain>
    </source>
</reference>
<dbReference type="InterPro" id="IPR035938">
    <property type="entry name" value="Hemerythrin-like_sf"/>
</dbReference>
<accession>A0ABT7SNW6</accession>
<evidence type="ECO:0000313" key="6">
    <source>
        <dbReference type="EMBL" id="MDM7857876.1"/>
    </source>
</evidence>
<keyword evidence="4" id="KW-0408">Iron</keyword>
<dbReference type="InterPro" id="IPR016131">
    <property type="entry name" value="Haemerythrin_Fe_BS"/>
</dbReference>
<dbReference type="Pfam" id="PF01814">
    <property type="entry name" value="Hemerythrin"/>
    <property type="match status" value="1"/>
</dbReference>
<comment type="similarity">
    <text evidence="1">Belongs to the hemerythrin family.</text>
</comment>
<keyword evidence="2" id="KW-0813">Transport</keyword>
<evidence type="ECO:0000256" key="2">
    <source>
        <dbReference type="ARBA" id="ARBA00022621"/>
    </source>
</evidence>
<keyword evidence="2" id="KW-0561">Oxygen transport</keyword>
<dbReference type="PANTHER" id="PTHR37164">
    <property type="entry name" value="BACTERIOHEMERYTHRIN"/>
    <property type="match status" value="1"/>
</dbReference>
<dbReference type="InterPro" id="IPR012827">
    <property type="entry name" value="Hemerythrin_metal-bd"/>
</dbReference>
<evidence type="ECO:0000313" key="7">
    <source>
        <dbReference type="Proteomes" id="UP001241056"/>
    </source>
</evidence>
<feature type="domain" description="Hemerythrin-like" evidence="5">
    <location>
        <begin position="13"/>
        <end position="126"/>
    </location>
</feature>
<evidence type="ECO:0000259" key="5">
    <source>
        <dbReference type="Pfam" id="PF01814"/>
    </source>
</evidence>
<sequence length="147" mass="17360">MTFMPWSKGLEIGIEEIDKQHRWLFELTNRLHKIINNNETQHPEIQHALEQLVDYTMNHFIIEEELFERLGYPETDAHKAQHNVFCHNVMDLLVRHDSGEVVNTEMLKLLKDWLLHHICTVDKAYVAHFRAHKVAPDPLTPEPKPVN</sequence>
<keyword evidence="3" id="KW-0479">Metal-binding</keyword>
<dbReference type="InterPro" id="IPR050669">
    <property type="entry name" value="Hemerythrin"/>
</dbReference>
<dbReference type="InterPro" id="IPR012312">
    <property type="entry name" value="Hemerythrin-like"/>
</dbReference>
<dbReference type="CDD" id="cd12107">
    <property type="entry name" value="Hemerythrin"/>
    <property type="match status" value="1"/>
</dbReference>
<name>A0ABT7SNW6_9GAMM</name>
<evidence type="ECO:0000256" key="1">
    <source>
        <dbReference type="ARBA" id="ARBA00010587"/>
    </source>
</evidence>
<evidence type="ECO:0000256" key="3">
    <source>
        <dbReference type="ARBA" id="ARBA00022723"/>
    </source>
</evidence>
<dbReference type="Proteomes" id="UP001241056">
    <property type="component" value="Unassembled WGS sequence"/>
</dbReference>
<evidence type="ECO:0000256" key="4">
    <source>
        <dbReference type="ARBA" id="ARBA00023004"/>
    </source>
</evidence>
<comment type="caution">
    <text evidence="6">The sequence shown here is derived from an EMBL/GenBank/DDBJ whole genome shotgun (WGS) entry which is preliminary data.</text>
</comment>
<dbReference type="NCBIfam" id="TIGR02481">
    <property type="entry name" value="hemeryth_dom"/>
    <property type="match status" value="1"/>
</dbReference>